<accession>A0ABV9XJM6</accession>
<sequence>MKKYVLIAATAVTASVMAAAPAVAHVAPVERGAAAAAAEPAAPIRIVAPGERVHAAAGVRLWLTEEGKHWSTPDGGENFRSVVDGNLDMSRPGISHQSEGLGEKREFHSGVYYGTKDAARAELTDRDGRTTAVRFVQLPGGPGWGAWYITTPRTEGGHSITLYDSRGRVLAELPRFDF</sequence>
<evidence type="ECO:0000313" key="2">
    <source>
        <dbReference type="EMBL" id="MFC5025606.1"/>
    </source>
</evidence>
<feature type="chain" id="PRO_5045535126" evidence="1">
    <location>
        <begin position="19"/>
        <end position="178"/>
    </location>
</feature>
<evidence type="ECO:0000256" key="1">
    <source>
        <dbReference type="SAM" id="SignalP"/>
    </source>
</evidence>
<proteinExistence type="predicted"/>
<feature type="signal peptide" evidence="1">
    <location>
        <begin position="1"/>
        <end position="18"/>
    </location>
</feature>
<keyword evidence="1" id="KW-0732">Signal</keyword>
<dbReference type="EMBL" id="JBHSJD010000022">
    <property type="protein sequence ID" value="MFC5025606.1"/>
    <property type="molecule type" value="Genomic_DNA"/>
</dbReference>
<protein>
    <submittedName>
        <fullName evidence="2">Uncharacterized protein</fullName>
    </submittedName>
</protein>
<evidence type="ECO:0000313" key="3">
    <source>
        <dbReference type="Proteomes" id="UP001595829"/>
    </source>
</evidence>
<dbReference type="RefSeq" id="WP_345690123.1">
    <property type="nucleotide sequence ID" value="NZ_BAABIT010000001.1"/>
</dbReference>
<name>A0ABV9XJM6_9ACTN</name>
<reference evidence="3" key="1">
    <citation type="journal article" date="2019" name="Int. J. Syst. Evol. Microbiol.">
        <title>The Global Catalogue of Microorganisms (GCM) 10K type strain sequencing project: providing services to taxonomists for standard genome sequencing and annotation.</title>
        <authorList>
            <consortium name="The Broad Institute Genomics Platform"/>
            <consortium name="The Broad Institute Genome Sequencing Center for Infectious Disease"/>
            <person name="Wu L."/>
            <person name="Ma J."/>
        </authorList>
    </citation>
    <scope>NUCLEOTIDE SEQUENCE [LARGE SCALE GENOMIC DNA]</scope>
    <source>
        <strain evidence="3">CGMCC 4.1648</strain>
    </source>
</reference>
<organism evidence="2 3">
    <name type="scientific">Streptomyces coeruleoprunus</name>
    <dbReference type="NCBI Taxonomy" id="285563"/>
    <lineage>
        <taxon>Bacteria</taxon>
        <taxon>Bacillati</taxon>
        <taxon>Actinomycetota</taxon>
        <taxon>Actinomycetes</taxon>
        <taxon>Kitasatosporales</taxon>
        <taxon>Streptomycetaceae</taxon>
        <taxon>Streptomyces</taxon>
    </lineage>
</organism>
<dbReference type="Proteomes" id="UP001595829">
    <property type="component" value="Unassembled WGS sequence"/>
</dbReference>
<comment type="caution">
    <text evidence="2">The sequence shown here is derived from an EMBL/GenBank/DDBJ whole genome shotgun (WGS) entry which is preliminary data.</text>
</comment>
<gene>
    <name evidence="2" type="ORF">ACFPM3_26115</name>
</gene>
<keyword evidence="3" id="KW-1185">Reference proteome</keyword>